<dbReference type="RefSeq" id="WP_146451886.1">
    <property type="nucleotide sequence ID" value="NZ_SJPS01000005.1"/>
</dbReference>
<name>A0A5C6CJC6_9BACT</name>
<keyword evidence="2" id="KW-0732">Signal</keyword>
<feature type="signal peptide" evidence="2">
    <location>
        <begin position="1"/>
        <end position="26"/>
    </location>
</feature>
<gene>
    <name evidence="3" type="ORF">Pla144_35460</name>
</gene>
<dbReference type="Proteomes" id="UP000318437">
    <property type="component" value="Unassembled WGS sequence"/>
</dbReference>
<comment type="caution">
    <text evidence="3">The sequence shown here is derived from an EMBL/GenBank/DDBJ whole genome shotgun (WGS) entry which is preliminary data.</text>
</comment>
<keyword evidence="4" id="KW-1185">Reference proteome</keyword>
<feature type="compositionally biased region" description="Polar residues" evidence="1">
    <location>
        <begin position="55"/>
        <end position="69"/>
    </location>
</feature>
<proteinExistence type="predicted"/>
<dbReference type="AlphaFoldDB" id="A0A5C6CJC6"/>
<feature type="region of interest" description="Disordered" evidence="1">
    <location>
        <begin position="54"/>
        <end position="93"/>
    </location>
</feature>
<evidence type="ECO:0000256" key="1">
    <source>
        <dbReference type="SAM" id="MobiDB-lite"/>
    </source>
</evidence>
<dbReference type="EMBL" id="SJPS01000005">
    <property type="protein sequence ID" value="TWU24660.1"/>
    <property type="molecule type" value="Genomic_DNA"/>
</dbReference>
<evidence type="ECO:0000313" key="3">
    <source>
        <dbReference type="EMBL" id="TWU24660.1"/>
    </source>
</evidence>
<dbReference type="OrthoDB" id="280496at2"/>
<evidence type="ECO:0008006" key="5">
    <source>
        <dbReference type="Google" id="ProtNLM"/>
    </source>
</evidence>
<evidence type="ECO:0000313" key="4">
    <source>
        <dbReference type="Proteomes" id="UP000318437"/>
    </source>
</evidence>
<feature type="chain" id="PRO_5022782279" description="SLA1 homology domain-containing protein" evidence="2">
    <location>
        <begin position="27"/>
        <end position="339"/>
    </location>
</feature>
<sequence precursor="true">MLKLYSTTIGLLVLCGAMTPIATLHAKEKLPAEQVSAGTSAAETRLQLNARLETASETTASKSELSRNPQPTPALPEGEQATTTPSSNALPETPQEQFAFPASHHPWAKFPIGSWREIEIVTETFDESGKVYGRSVTTQKEVLKALADDSYVLDIQATVNVSGKQIVGPVNTRILRLLTDQSGVVFSTTRSDDETILLDDQSFKCQVWDVLYGEETRNLRDRLYYSSELFPHILRRETFEVTEHLPVETLPTDISSVVARNIPLPVDNQIIPCVCEKTTRLRDKGGIQIIRMVSPSVPGGEVQSWSTDFNAKSEPNRWSVQKLLKFEVNTTGADHVESK</sequence>
<organism evidence="3 4">
    <name type="scientific">Bythopirellula polymerisocia</name>
    <dbReference type="NCBI Taxonomy" id="2528003"/>
    <lineage>
        <taxon>Bacteria</taxon>
        <taxon>Pseudomonadati</taxon>
        <taxon>Planctomycetota</taxon>
        <taxon>Planctomycetia</taxon>
        <taxon>Pirellulales</taxon>
        <taxon>Lacipirellulaceae</taxon>
        <taxon>Bythopirellula</taxon>
    </lineage>
</organism>
<evidence type="ECO:0000256" key="2">
    <source>
        <dbReference type="SAM" id="SignalP"/>
    </source>
</evidence>
<reference evidence="3 4" key="1">
    <citation type="submission" date="2019-02" db="EMBL/GenBank/DDBJ databases">
        <title>Deep-cultivation of Planctomycetes and their phenomic and genomic characterization uncovers novel biology.</title>
        <authorList>
            <person name="Wiegand S."/>
            <person name="Jogler M."/>
            <person name="Boedeker C."/>
            <person name="Pinto D."/>
            <person name="Vollmers J."/>
            <person name="Rivas-Marin E."/>
            <person name="Kohn T."/>
            <person name="Peeters S.H."/>
            <person name="Heuer A."/>
            <person name="Rast P."/>
            <person name="Oberbeckmann S."/>
            <person name="Bunk B."/>
            <person name="Jeske O."/>
            <person name="Meyerdierks A."/>
            <person name="Storesund J.E."/>
            <person name="Kallscheuer N."/>
            <person name="Luecker S."/>
            <person name="Lage O.M."/>
            <person name="Pohl T."/>
            <person name="Merkel B.J."/>
            <person name="Hornburger P."/>
            <person name="Mueller R.-W."/>
            <person name="Bruemmer F."/>
            <person name="Labrenz M."/>
            <person name="Spormann A.M."/>
            <person name="Op Den Camp H."/>
            <person name="Overmann J."/>
            <person name="Amann R."/>
            <person name="Jetten M.S.M."/>
            <person name="Mascher T."/>
            <person name="Medema M.H."/>
            <person name="Devos D.P."/>
            <person name="Kaster A.-K."/>
            <person name="Ovreas L."/>
            <person name="Rohde M."/>
            <person name="Galperin M.Y."/>
            <person name="Jogler C."/>
        </authorList>
    </citation>
    <scope>NUCLEOTIDE SEQUENCE [LARGE SCALE GENOMIC DNA]</scope>
    <source>
        <strain evidence="3 4">Pla144</strain>
    </source>
</reference>
<protein>
    <recommendedName>
        <fullName evidence="5">SLA1 homology domain-containing protein</fullName>
    </recommendedName>
</protein>
<feature type="compositionally biased region" description="Polar residues" evidence="1">
    <location>
        <begin position="80"/>
        <end position="93"/>
    </location>
</feature>
<accession>A0A5C6CJC6</accession>